<sequence length="83" mass="9345">MAYIEMRHCYKRYTAGEVEVIANNDINFEINKGELVIILGASGAGKSTILNILGGMDTVSEGVIHHQSERHFRDVCRSLYIFK</sequence>
<evidence type="ECO:0000313" key="3">
    <source>
        <dbReference type="EMBL" id="ASS37502.1"/>
    </source>
</evidence>
<dbReference type="InterPro" id="IPR027417">
    <property type="entry name" value="P-loop_NTPase"/>
</dbReference>
<organism evidence="3 4">
    <name type="scientific">Mogibacterium pumilum</name>
    <dbReference type="NCBI Taxonomy" id="86332"/>
    <lineage>
        <taxon>Bacteria</taxon>
        <taxon>Bacillati</taxon>
        <taxon>Bacillota</taxon>
        <taxon>Clostridia</taxon>
        <taxon>Peptostreptococcales</taxon>
        <taxon>Anaerovoracaceae</taxon>
        <taxon>Mogibacterium</taxon>
    </lineage>
</organism>
<dbReference type="Pfam" id="PF00005">
    <property type="entry name" value="ABC_tran"/>
    <property type="match status" value="1"/>
</dbReference>
<dbReference type="EMBL" id="CP016199">
    <property type="protein sequence ID" value="ASS37502.1"/>
    <property type="molecule type" value="Genomic_DNA"/>
</dbReference>
<dbReference type="PANTHER" id="PTHR42788:SF13">
    <property type="entry name" value="ALIPHATIC SULFONATES IMPORT ATP-BINDING PROTEIN SSUB"/>
    <property type="match status" value="1"/>
</dbReference>
<proteinExistence type="predicted"/>
<dbReference type="PANTHER" id="PTHR42788">
    <property type="entry name" value="TAURINE IMPORT ATP-BINDING PROTEIN-RELATED"/>
    <property type="match status" value="1"/>
</dbReference>
<reference evidence="4" key="1">
    <citation type="submission" date="2016-05" db="EMBL/GenBank/DDBJ databases">
        <authorList>
            <person name="Holder M.E."/>
            <person name="Ajami N.J."/>
            <person name="Petrosino J.F."/>
        </authorList>
    </citation>
    <scope>NUCLEOTIDE SEQUENCE [LARGE SCALE GENOMIC DNA]</scope>
    <source>
        <strain evidence="4">ATCC 700696</strain>
    </source>
</reference>
<dbReference type="AlphaFoldDB" id="A0A223ARD7"/>
<feature type="domain" description="ABC transporter" evidence="2">
    <location>
        <begin position="24"/>
        <end position="70"/>
    </location>
</feature>
<dbReference type="GO" id="GO:0005524">
    <property type="term" value="F:ATP binding"/>
    <property type="evidence" value="ECO:0007669"/>
    <property type="project" value="InterPro"/>
</dbReference>
<dbReference type="InterPro" id="IPR003439">
    <property type="entry name" value="ABC_transporter-like_ATP-bd"/>
</dbReference>
<dbReference type="Proteomes" id="UP000214689">
    <property type="component" value="Chromosome"/>
</dbReference>
<gene>
    <name evidence="3" type="ORF">AXF17_02865</name>
</gene>
<dbReference type="InterPro" id="IPR050166">
    <property type="entry name" value="ABC_transporter_ATP-bind"/>
</dbReference>
<dbReference type="GO" id="GO:0016887">
    <property type="term" value="F:ATP hydrolysis activity"/>
    <property type="evidence" value="ECO:0007669"/>
    <property type="project" value="InterPro"/>
</dbReference>
<name>A0A223ARD7_9FIRM</name>
<protein>
    <recommendedName>
        <fullName evidence="2">ABC transporter domain-containing protein</fullName>
    </recommendedName>
</protein>
<dbReference type="SUPFAM" id="SSF52540">
    <property type="entry name" value="P-loop containing nucleoside triphosphate hydrolases"/>
    <property type="match status" value="1"/>
</dbReference>
<keyword evidence="1" id="KW-0813">Transport</keyword>
<accession>A0A223ARD7</accession>
<evidence type="ECO:0000256" key="1">
    <source>
        <dbReference type="ARBA" id="ARBA00022448"/>
    </source>
</evidence>
<evidence type="ECO:0000313" key="4">
    <source>
        <dbReference type="Proteomes" id="UP000214689"/>
    </source>
</evidence>
<evidence type="ECO:0000259" key="2">
    <source>
        <dbReference type="Pfam" id="PF00005"/>
    </source>
</evidence>
<dbReference type="Gene3D" id="3.40.50.300">
    <property type="entry name" value="P-loop containing nucleotide triphosphate hydrolases"/>
    <property type="match status" value="1"/>
</dbReference>
<keyword evidence="4" id="KW-1185">Reference proteome</keyword>